<dbReference type="Proteomes" id="UP000811609">
    <property type="component" value="Chromosome 3"/>
</dbReference>
<evidence type="ECO:0000256" key="17">
    <source>
        <dbReference type="SAM" id="Phobius"/>
    </source>
</evidence>
<keyword evidence="9" id="KW-0611">Plant defense</keyword>
<accession>A0A8T1R3W2</accession>
<evidence type="ECO:0000313" key="19">
    <source>
        <dbReference type="EMBL" id="KAG6660842.1"/>
    </source>
</evidence>
<keyword evidence="17" id="KW-1133">Transmembrane helix</keyword>
<proteinExistence type="inferred from homology"/>
<dbReference type="GO" id="GO:0005886">
    <property type="term" value="C:plasma membrane"/>
    <property type="evidence" value="ECO:0007669"/>
    <property type="project" value="UniProtKB-SubCell"/>
</dbReference>
<evidence type="ECO:0000313" key="20">
    <source>
        <dbReference type="EMBL" id="KAG6721779.1"/>
    </source>
</evidence>
<dbReference type="InterPro" id="IPR044965">
    <property type="entry name" value="Glyco_hydro_17_plant"/>
</dbReference>
<dbReference type="Pfam" id="PF07983">
    <property type="entry name" value="X8"/>
    <property type="match status" value="1"/>
</dbReference>
<feature type="domain" description="X8" evidence="18">
    <location>
        <begin position="382"/>
        <end position="466"/>
    </location>
</feature>
<dbReference type="PROSITE" id="PS00587">
    <property type="entry name" value="GLYCOSYL_HYDROL_F17"/>
    <property type="match status" value="1"/>
</dbReference>
<evidence type="ECO:0000256" key="4">
    <source>
        <dbReference type="ARBA" id="ARBA00012780"/>
    </source>
</evidence>
<dbReference type="GO" id="GO:0098552">
    <property type="term" value="C:side of membrane"/>
    <property type="evidence" value="ECO:0007669"/>
    <property type="project" value="UniProtKB-KW"/>
</dbReference>
<feature type="transmembrane region" description="Helical" evidence="17">
    <location>
        <begin position="479"/>
        <end position="497"/>
    </location>
</feature>
<evidence type="ECO:0000256" key="13">
    <source>
        <dbReference type="ARBA" id="ARBA00023288"/>
    </source>
</evidence>
<evidence type="ECO:0000256" key="11">
    <source>
        <dbReference type="ARBA" id="ARBA00023157"/>
    </source>
</evidence>
<keyword evidence="7" id="KW-0732">Signal</keyword>
<name>A0A8T1R3W2_CARIL</name>
<organism evidence="19 21">
    <name type="scientific">Carya illinoinensis</name>
    <name type="common">Pecan</name>
    <dbReference type="NCBI Taxonomy" id="32201"/>
    <lineage>
        <taxon>Eukaryota</taxon>
        <taxon>Viridiplantae</taxon>
        <taxon>Streptophyta</taxon>
        <taxon>Embryophyta</taxon>
        <taxon>Tracheophyta</taxon>
        <taxon>Spermatophyta</taxon>
        <taxon>Magnoliopsida</taxon>
        <taxon>eudicotyledons</taxon>
        <taxon>Gunneridae</taxon>
        <taxon>Pentapetalae</taxon>
        <taxon>rosids</taxon>
        <taxon>fabids</taxon>
        <taxon>Fagales</taxon>
        <taxon>Juglandaceae</taxon>
        <taxon>Carya</taxon>
    </lineage>
</organism>
<comment type="caution">
    <text evidence="19">The sequence shown here is derived from an EMBL/GenBank/DDBJ whole genome shotgun (WGS) entry which is preliminary data.</text>
</comment>
<comment type="similarity">
    <text evidence="3 15">Belongs to the glycosyl hydrolase 17 family.</text>
</comment>
<evidence type="ECO:0000256" key="2">
    <source>
        <dbReference type="ARBA" id="ARBA00004609"/>
    </source>
</evidence>
<keyword evidence="6" id="KW-0336">GPI-anchor</keyword>
<dbReference type="FunFam" id="3.20.20.80:FF:000008">
    <property type="entry name" value="Glucan endo-1,3-beta-glucosidase 5"/>
    <property type="match status" value="1"/>
</dbReference>
<dbReference type="AlphaFoldDB" id="A0A8T1R3W2"/>
<keyword evidence="8 16" id="KW-0378">Hydrolase</keyword>
<evidence type="ECO:0000313" key="21">
    <source>
        <dbReference type="Proteomes" id="UP000811609"/>
    </source>
</evidence>
<dbReference type="EMBL" id="CM031811">
    <property type="protein sequence ID" value="KAG6660842.1"/>
    <property type="molecule type" value="Genomic_DNA"/>
</dbReference>
<evidence type="ECO:0000256" key="10">
    <source>
        <dbReference type="ARBA" id="ARBA00023136"/>
    </source>
</evidence>
<evidence type="ECO:0000256" key="14">
    <source>
        <dbReference type="ARBA" id="ARBA00023295"/>
    </source>
</evidence>
<evidence type="ECO:0000256" key="8">
    <source>
        <dbReference type="ARBA" id="ARBA00022801"/>
    </source>
</evidence>
<evidence type="ECO:0000256" key="7">
    <source>
        <dbReference type="ARBA" id="ARBA00022729"/>
    </source>
</evidence>
<evidence type="ECO:0000256" key="6">
    <source>
        <dbReference type="ARBA" id="ARBA00022622"/>
    </source>
</evidence>
<dbReference type="FunFam" id="1.20.58.1040:FF:000002">
    <property type="entry name" value="Glucan endo-1,3-beta-glucosidase 8"/>
    <property type="match status" value="1"/>
</dbReference>
<evidence type="ECO:0000256" key="9">
    <source>
        <dbReference type="ARBA" id="ARBA00022821"/>
    </source>
</evidence>
<comment type="catalytic activity">
    <reaction evidence="1">
        <text>Hydrolysis of (1-&gt;3)-beta-D-glucosidic linkages in (1-&gt;3)-beta-D-glucans.</text>
        <dbReference type="EC" id="3.2.1.39"/>
    </reaction>
</comment>
<dbReference type="EC" id="3.2.1.39" evidence="4"/>
<keyword evidence="17" id="KW-0812">Transmembrane</keyword>
<evidence type="ECO:0000256" key="5">
    <source>
        <dbReference type="ARBA" id="ARBA00022475"/>
    </source>
</evidence>
<dbReference type="PANTHER" id="PTHR32227">
    <property type="entry name" value="GLUCAN ENDO-1,3-BETA-GLUCOSIDASE BG1-RELATED-RELATED"/>
    <property type="match status" value="1"/>
</dbReference>
<dbReference type="Proteomes" id="UP000811246">
    <property type="component" value="Chromosome 3"/>
</dbReference>
<dbReference type="EMBL" id="CM031827">
    <property type="protein sequence ID" value="KAG6721779.1"/>
    <property type="molecule type" value="Genomic_DNA"/>
</dbReference>
<dbReference type="SMART" id="SM00768">
    <property type="entry name" value="X8"/>
    <property type="match status" value="1"/>
</dbReference>
<keyword evidence="13" id="KW-0449">Lipoprotein</keyword>
<evidence type="ECO:0000256" key="1">
    <source>
        <dbReference type="ARBA" id="ARBA00000382"/>
    </source>
</evidence>
<keyword evidence="10 17" id="KW-0472">Membrane</keyword>
<gene>
    <name evidence="19" type="ORF">CIPAW_03G132800</name>
    <name evidence="20" type="ORF">I3842_03G129100</name>
</gene>
<dbReference type="GO" id="GO:0042973">
    <property type="term" value="F:glucan endo-1,3-beta-D-glucosidase activity"/>
    <property type="evidence" value="ECO:0007669"/>
    <property type="project" value="UniProtKB-EC"/>
</dbReference>
<protein>
    <recommendedName>
        <fullName evidence="4">glucan endo-1,3-beta-D-glucosidase</fullName>
        <ecNumber evidence="4">3.2.1.39</ecNumber>
    </recommendedName>
</protein>
<dbReference type="GO" id="GO:0005975">
    <property type="term" value="P:carbohydrate metabolic process"/>
    <property type="evidence" value="ECO:0007669"/>
    <property type="project" value="InterPro"/>
</dbReference>
<dbReference type="GO" id="GO:0006952">
    <property type="term" value="P:defense response"/>
    <property type="evidence" value="ECO:0007669"/>
    <property type="project" value="UniProtKB-KW"/>
</dbReference>
<dbReference type="InterPro" id="IPR000490">
    <property type="entry name" value="Glyco_hydro_17"/>
</dbReference>
<evidence type="ECO:0000256" key="15">
    <source>
        <dbReference type="RuleBase" id="RU004335"/>
    </source>
</evidence>
<sequence length="498" mass="55459">MARAMFILWSFSAILVIWWSAFSAILVGSAYYNIAGPASVGVNWGFQSSHPLAPGIVADLLYDNGIKKVKLFDADVWTINAFSGSNVEVMVGIPNSQLQDLASSPDNARDWVQKNITRYIRNDNVGVDIRYVGVGNEPFLTSYNGSYMKTTFPALKNIQKALNEAGFGDKIKATIPLNADVYESRSNIPSEGNFRKDIQDLMVQIVRFLHENKAPFLVNIYPFLSLYQNSKFPLDFAFFDGGSQPIQDKNLQYTNVFDANFDTLVWTLKKNGVGDLKIIVGEVGWPTDGDKNANPKLAKRFYDGLLKKLANKEGTPLRPEPIQVYLFSLFDEDMKSIAPGGFERHWGIFRYDGHPKFEIDFTGQGKDKMPTGAVGVLYLDRQWCVLKNDSLKKMSEVGAEVDYACSNSDCTSLTYGSSCNNLDMQGNISYAFNMYYQMQDQSVEACKFNGLAEIVKQNASQGSCLFPIQIVSAGERIRLAYGASILVGLLSILFSFVL</sequence>
<evidence type="ECO:0000256" key="12">
    <source>
        <dbReference type="ARBA" id="ARBA00023180"/>
    </source>
</evidence>
<comment type="subcellular location">
    <subcellularLocation>
        <location evidence="2">Cell membrane</location>
        <topology evidence="2">Lipid-anchor</topology>
        <topology evidence="2">GPI-anchor</topology>
    </subcellularLocation>
</comment>
<keyword evidence="21" id="KW-1185">Reference proteome</keyword>
<keyword evidence="11" id="KW-1015">Disulfide bond</keyword>
<reference evidence="20" key="2">
    <citation type="submission" date="2021-01" db="EMBL/GenBank/DDBJ databases">
        <authorList>
            <person name="Lovell J.T."/>
            <person name="Bentley N."/>
            <person name="Bhattarai G."/>
            <person name="Jenkins J.W."/>
            <person name="Sreedasyam A."/>
            <person name="Alarcon Y."/>
            <person name="Bock C."/>
            <person name="Boston L."/>
            <person name="Carlson J."/>
            <person name="Cervantes K."/>
            <person name="Clermont K."/>
            <person name="Krom N."/>
            <person name="Kubenka K."/>
            <person name="Mamidi S."/>
            <person name="Mattison C."/>
            <person name="Monteros M."/>
            <person name="Pisani C."/>
            <person name="Plott C."/>
            <person name="Rajasekar S."/>
            <person name="Rhein H.S."/>
            <person name="Rohla C."/>
            <person name="Song M."/>
            <person name="Hilaire R.S."/>
            <person name="Shu S."/>
            <person name="Wells L."/>
            <person name="Wang X."/>
            <person name="Webber J."/>
            <person name="Heerema R.J."/>
            <person name="Klein P."/>
            <person name="Conner P."/>
            <person name="Grauke L."/>
            <person name="Grimwood J."/>
            <person name="Schmutz J."/>
            <person name="Randall J.J."/>
        </authorList>
    </citation>
    <scope>NUCLEOTIDE SEQUENCE</scope>
    <source>
        <tissue evidence="20">Leaf</tissue>
    </source>
</reference>
<evidence type="ECO:0000256" key="16">
    <source>
        <dbReference type="RuleBase" id="RU004336"/>
    </source>
</evidence>
<evidence type="ECO:0000259" key="18">
    <source>
        <dbReference type="SMART" id="SM00768"/>
    </source>
</evidence>
<dbReference type="Pfam" id="PF00332">
    <property type="entry name" value="Glyco_hydro_17"/>
    <property type="match status" value="1"/>
</dbReference>
<keyword evidence="14 16" id="KW-0326">Glycosidase</keyword>
<keyword evidence="5" id="KW-1003">Cell membrane</keyword>
<evidence type="ECO:0000256" key="3">
    <source>
        <dbReference type="ARBA" id="ARBA00008773"/>
    </source>
</evidence>
<dbReference type="InterPro" id="IPR012946">
    <property type="entry name" value="X8"/>
</dbReference>
<keyword evidence="12" id="KW-0325">Glycoprotein</keyword>
<reference evidence="19" key="1">
    <citation type="submission" date="2020-12" db="EMBL/GenBank/DDBJ databases">
        <title>WGS assembly of Carya illinoinensis cv. Pawnee.</title>
        <authorList>
            <person name="Platts A."/>
            <person name="Shu S."/>
            <person name="Wright S."/>
            <person name="Barry K."/>
            <person name="Edger P."/>
            <person name="Pires J.C."/>
            <person name="Schmutz J."/>
        </authorList>
    </citation>
    <scope>NUCLEOTIDE SEQUENCE</scope>
    <source>
        <tissue evidence="19">Leaf</tissue>
    </source>
</reference>